<dbReference type="STRING" id="1346286.SAMN05444362_12212"/>
<organism evidence="2 3">
    <name type="scientific">Dysgonomonas macrotermitis</name>
    <dbReference type="NCBI Taxonomy" id="1346286"/>
    <lineage>
        <taxon>Bacteria</taxon>
        <taxon>Pseudomonadati</taxon>
        <taxon>Bacteroidota</taxon>
        <taxon>Bacteroidia</taxon>
        <taxon>Bacteroidales</taxon>
        <taxon>Dysgonomonadaceae</taxon>
        <taxon>Dysgonomonas</taxon>
    </lineage>
</organism>
<dbReference type="AlphaFoldDB" id="A0A1M5J5D0"/>
<evidence type="ECO:0000256" key="1">
    <source>
        <dbReference type="SAM" id="SignalP"/>
    </source>
</evidence>
<evidence type="ECO:0000313" key="2">
    <source>
        <dbReference type="EMBL" id="SHG35721.1"/>
    </source>
</evidence>
<dbReference type="Proteomes" id="UP000184480">
    <property type="component" value="Unassembled WGS sequence"/>
</dbReference>
<keyword evidence="1" id="KW-0732">Signal</keyword>
<reference evidence="3" key="1">
    <citation type="submission" date="2016-11" db="EMBL/GenBank/DDBJ databases">
        <authorList>
            <person name="Varghese N."/>
            <person name="Submissions S."/>
        </authorList>
    </citation>
    <scope>NUCLEOTIDE SEQUENCE [LARGE SCALE GENOMIC DNA]</scope>
    <source>
        <strain evidence="3">DSM 27370</strain>
    </source>
</reference>
<feature type="signal peptide" evidence="1">
    <location>
        <begin position="1"/>
        <end position="20"/>
    </location>
</feature>
<protein>
    <submittedName>
        <fullName evidence="2">Uncharacterized protein</fullName>
    </submittedName>
</protein>
<feature type="chain" id="PRO_5009911277" evidence="1">
    <location>
        <begin position="21"/>
        <end position="398"/>
    </location>
</feature>
<name>A0A1M5J5D0_9BACT</name>
<evidence type="ECO:0000313" key="3">
    <source>
        <dbReference type="Proteomes" id="UP000184480"/>
    </source>
</evidence>
<accession>A0A1M5J5D0</accession>
<gene>
    <name evidence="2" type="ORF">SAMN05444362_12212</name>
</gene>
<sequence length="398" mass="42110">MKKKILLLTGLLPVCLSAQVGINTQTPDISSVFDAVSSDKGILIPRVVLTSSTMDLDQVSGQPAGLMVFNSGGALAQGFYYWNGQEWRILTNATSVAPLIGDLLCTGATLNPASYQAGMAYSGVMKVSYTGGNGGFYSGGSTFTSHGLTFTLQEGQLENGSGDLLFIVQGTPDISTPEGITIPINGSSSPKLDINFWSGNCQIKVGDQANADIKTIATMNYMAFITDADTGAKGFSVQCNTPDGLYTLRVFLRHSNQTSAATASNNTESVASGSNNNVQIRNNSTVQKTLMWNYSTFYGGQITDAGGNLQVPSHIFGGGQGNTWTSNSTTAYAPWGNAGIYNGNNSGPEYRYYSWIDTSTSTKVAYIATIMAGIDPGATLTDATKQKVFIKIEQITSM</sequence>
<keyword evidence="3" id="KW-1185">Reference proteome</keyword>
<dbReference type="EMBL" id="FQUC01000022">
    <property type="protein sequence ID" value="SHG35721.1"/>
    <property type="molecule type" value="Genomic_DNA"/>
</dbReference>
<dbReference type="RefSeq" id="WP_062184602.1">
    <property type="nucleotide sequence ID" value="NZ_BBXL01000029.1"/>
</dbReference>
<dbReference type="OrthoDB" id="1240046at2"/>
<proteinExistence type="predicted"/>